<keyword evidence="12" id="KW-0249">Electron transport</keyword>
<evidence type="ECO:0000256" key="13">
    <source>
        <dbReference type="ARBA" id="ARBA00023002"/>
    </source>
</evidence>
<feature type="binding site" evidence="18">
    <location>
        <position position="220"/>
    </location>
    <ligand>
        <name>NADP(+)</name>
        <dbReference type="ChEBI" id="CHEBI:58349"/>
    </ligand>
</feature>
<evidence type="ECO:0000256" key="2">
    <source>
        <dbReference type="ARBA" id="ARBA00004173"/>
    </source>
</evidence>
<evidence type="ECO:0000256" key="8">
    <source>
        <dbReference type="ARBA" id="ARBA00022630"/>
    </source>
</evidence>
<evidence type="ECO:0000256" key="6">
    <source>
        <dbReference type="ARBA" id="ARBA00016287"/>
    </source>
</evidence>
<evidence type="ECO:0000256" key="12">
    <source>
        <dbReference type="ARBA" id="ARBA00022982"/>
    </source>
</evidence>
<sequence>SASTGGVQGFSSSSDCALQVCVVGSGPAGFYAAQHVLKLQKSAIVDVYEKLPVPFGLVRFGVAPDHPEVKNVINSFTQTMHHGRCSFYGNITVGKDISVEELKQAYHVVILAYGAQDNLMLEIPGESLHGVYSARSIVEWYNGVPGIQNLNPDLSCETAVILGQGNVALDVARILISPIDLLKKTDITSYSLEAIAASKVKRVLIVGRRGPLQVAFTIKELREMVNLPGARPLFNPSDFEGLREIIKDKPRPRKRLTELMVKTALEKPSAKEAKRQEEAAKEWGLRFLRSPVQILPTSDGKHVAGIRLSVNKLEGSGESLRSIQTEELEDVECGLVLSSIGYKSHPISSSFPFDNKKRVIPNHLGRVLNTPGLYCSGWVKRGPTGVILTTMNDSFETAESVVKDVKSGSLNLSVPKAGFSAVQALLQQRGVCLVSFPGWEKINEAELAKGAKLGKSREKLSNVEEMLNCVCCYPNFKPSTLVTVCAPTVEHKLRPWLTVSFRKWMQAPQLIHFRIFDTLSITH</sequence>
<evidence type="ECO:0000313" key="20">
    <source>
        <dbReference type="Ensembl" id="ENSCMIP00000006190.1"/>
    </source>
</evidence>
<evidence type="ECO:0000256" key="16">
    <source>
        <dbReference type="PIRNR" id="PIRNR000362"/>
    </source>
</evidence>
<feature type="binding site" evidence="17">
    <location>
        <position position="93"/>
    </location>
    <ligand>
        <name>FAD</name>
        <dbReference type="ChEBI" id="CHEBI:57692"/>
    </ligand>
</feature>
<dbReference type="FunFam" id="3.50.50.60:FF:000036">
    <property type="entry name" value="NADPH:adrenodoxin oxidoreductase, mitochondrial"/>
    <property type="match status" value="1"/>
</dbReference>
<evidence type="ECO:0000256" key="18">
    <source>
        <dbReference type="PIRSR" id="PIRSR000362-2"/>
    </source>
</evidence>
<reference evidence="20" key="5">
    <citation type="submission" date="2025-09" db="UniProtKB">
        <authorList>
            <consortium name="Ensembl"/>
        </authorList>
    </citation>
    <scope>IDENTIFICATION</scope>
</reference>
<gene>
    <name evidence="20" type="primary">fdxr</name>
</gene>
<feature type="domain" description="FAD/NAD(P)-binding" evidence="19">
    <location>
        <begin position="19"/>
        <end position="175"/>
    </location>
</feature>
<evidence type="ECO:0000256" key="15">
    <source>
        <dbReference type="ARBA" id="ARBA00048933"/>
    </source>
</evidence>
<dbReference type="PANTHER" id="PTHR48467:SF1">
    <property type="entry name" value="GLUTAMATE SYNTHASE 1 [NADH], CHLOROPLASTIC-LIKE"/>
    <property type="match status" value="1"/>
</dbReference>
<feature type="binding site" evidence="17">
    <location>
        <position position="49"/>
    </location>
    <ligand>
        <name>FAD</name>
        <dbReference type="ChEBI" id="CHEBI:57692"/>
    </ligand>
</feature>
<dbReference type="PIRSF" id="PIRSF000362">
    <property type="entry name" value="FNR"/>
    <property type="match status" value="1"/>
</dbReference>
<comment type="subcellular location">
    <subcellularLocation>
        <location evidence="2 16">Mitochondrion</location>
    </subcellularLocation>
</comment>
<dbReference type="UniPathway" id="UPA00296"/>
<dbReference type="EC" id="1.18.1.6" evidence="5 16"/>
<dbReference type="InterPro" id="IPR021163">
    <property type="entry name" value="Ferredox_Rdtase_adrenod"/>
</dbReference>
<comment type="pathway">
    <text evidence="3">Steroid metabolism; cholesterol metabolism.</text>
</comment>
<proteinExistence type="inferred from homology"/>
<dbReference type="InterPro" id="IPR055275">
    <property type="entry name" value="Ferredox_Rdtase"/>
</dbReference>
<comment type="similarity">
    <text evidence="4 16">Belongs to the ferredoxin--NADP reductase type 1 family.</text>
</comment>
<keyword evidence="14 16" id="KW-0496">Mitochondrion</keyword>
<keyword evidence="21" id="KW-1185">Reference proteome</keyword>
<dbReference type="SUPFAM" id="SSF51971">
    <property type="entry name" value="Nucleotide-binding domain"/>
    <property type="match status" value="2"/>
</dbReference>
<evidence type="ECO:0000256" key="11">
    <source>
        <dbReference type="ARBA" id="ARBA00022946"/>
    </source>
</evidence>
<evidence type="ECO:0000259" key="19">
    <source>
        <dbReference type="Pfam" id="PF07992"/>
    </source>
</evidence>
<dbReference type="PRINTS" id="PR00419">
    <property type="entry name" value="ADXRDTASE"/>
</dbReference>
<keyword evidence="8 16" id="KW-0285">Flavoprotein</keyword>
<reference evidence="20" key="4">
    <citation type="submission" date="2025-08" db="UniProtKB">
        <authorList>
            <consortium name="Ensembl"/>
        </authorList>
    </citation>
    <scope>IDENTIFICATION</scope>
</reference>
<feature type="binding site" evidence="18">
    <location>
        <position position="385"/>
    </location>
    <ligand>
        <name>NADP(+)</name>
        <dbReference type="ChEBI" id="CHEBI:58349"/>
    </ligand>
</feature>
<feature type="binding site" evidence="17">
    <location>
        <begin position="385"/>
        <end position="387"/>
    </location>
    <ligand>
        <name>FAD</name>
        <dbReference type="ChEBI" id="CHEBI:57692"/>
    </ligand>
</feature>
<accession>A0A4W3GT86</accession>
<evidence type="ECO:0000256" key="9">
    <source>
        <dbReference type="ARBA" id="ARBA00022827"/>
    </source>
</evidence>
<dbReference type="GO" id="GO:0016491">
    <property type="term" value="F:oxidoreductase activity"/>
    <property type="evidence" value="ECO:0007669"/>
    <property type="project" value="UniProtKB-KW"/>
</dbReference>
<dbReference type="Pfam" id="PF07992">
    <property type="entry name" value="Pyr_redox_2"/>
    <property type="match status" value="1"/>
</dbReference>
<evidence type="ECO:0000256" key="1">
    <source>
        <dbReference type="ARBA" id="ARBA00001974"/>
    </source>
</evidence>
<keyword evidence="13 16" id="KW-0560">Oxidoreductase</keyword>
<evidence type="ECO:0000256" key="14">
    <source>
        <dbReference type="ARBA" id="ARBA00023128"/>
    </source>
</evidence>
<evidence type="ECO:0000256" key="4">
    <source>
        <dbReference type="ARBA" id="ARBA00008312"/>
    </source>
</evidence>
<dbReference type="OMA" id="RFNFIGN"/>
<dbReference type="InterPro" id="IPR023753">
    <property type="entry name" value="FAD/NAD-binding_dom"/>
</dbReference>
<dbReference type="AlphaFoldDB" id="A0A4W3GT86"/>
<evidence type="ECO:0000256" key="7">
    <source>
        <dbReference type="ARBA" id="ARBA00022448"/>
    </source>
</evidence>
<keyword evidence="7" id="KW-0813">Transport</keyword>
<evidence type="ECO:0000313" key="21">
    <source>
        <dbReference type="Proteomes" id="UP000314986"/>
    </source>
</evidence>
<feature type="binding site" evidence="17">
    <location>
        <position position="28"/>
    </location>
    <ligand>
        <name>FAD</name>
        <dbReference type="ChEBI" id="CHEBI:57692"/>
    </ligand>
</feature>
<dbReference type="GO" id="GO:0008203">
    <property type="term" value="P:cholesterol metabolic process"/>
    <property type="evidence" value="ECO:0007669"/>
    <property type="project" value="UniProtKB-UniPathway"/>
</dbReference>
<keyword evidence="10 16" id="KW-0521">NADP</keyword>
<feature type="binding site" evidence="18">
    <location>
        <begin position="208"/>
        <end position="209"/>
    </location>
    <ligand>
        <name>NADP(+)</name>
        <dbReference type="ChEBI" id="CHEBI:58349"/>
    </ligand>
</feature>
<comment type="catalytic activity">
    <reaction evidence="15 16">
        <text>2 reduced [adrenodoxin] + NADP(+) + H(+) = 2 oxidized [adrenodoxin] + NADPH</text>
        <dbReference type="Rhea" id="RHEA:42312"/>
        <dbReference type="Rhea" id="RHEA-COMP:9998"/>
        <dbReference type="Rhea" id="RHEA-COMP:9999"/>
        <dbReference type="ChEBI" id="CHEBI:15378"/>
        <dbReference type="ChEBI" id="CHEBI:33737"/>
        <dbReference type="ChEBI" id="CHEBI:33738"/>
        <dbReference type="ChEBI" id="CHEBI:57783"/>
        <dbReference type="ChEBI" id="CHEBI:58349"/>
        <dbReference type="EC" id="1.18.1.6"/>
    </reaction>
</comment>
<dbReference type="PANTHER" id="PTHR48467">
    <property type="entry name" value="GLUTAMATE SYNTHASE 1 [NADH], CHLOROPLASTIC-LIKE"/>
    <property type="match status" value="1"/>
</dbReference>
<feature type="binding site" evidence="17">
    <location>
        <position position="378"/>
    </location>
    <ligand>
        <name>FAD</name>
        <dbReference type="ChEBI" id="CHEBI:57692"/>
    </ligand>
</feature>
<reference evidence="21" key="1">
    <citation type="journal article" date="2006" name="Science">
        <title>Ancient noncoding elements conserved in the human genome.</title>
        <authorList>
            <person name="Venkatesh B."/>
            <person name="Kirkness E.F."/>
            <person name="Loh Y.H."/>
            <person name="Halpern A.L."/>
            <person name="Lee A.P."/>
            <person name="Johnson J."/>
            <person name="Dandona N."/>
            <person name="Viswanathan L.D."/>
            <person name="Tay A."/>
            <person name="Venter J.C."/>
            <person name="Strausberg R.L."/>
            <person name="Brenner S."/>
        </authorList>
    </citation>
    <scope>NUCLEOTIDE SEQUENCE [LARGE SCALE GENOMIC DNA]</scope>
</reference>
<keyword evidence="9 16" id="KW-0274">FAD</keyword>
<reference evidence="21" key="3">
    <citation type="journal article" date="2014" name="Nature">
        <title>Elephant shark genome provides unique insights into gnathostome evolution.</title>
        <authorList>
            <consortium name="International Elephant Shark Genome Sequencing Consortium"/>
            <person name="Venkatesh B."/>
            <person name="Lee A.P."/>
            <person name="Ravi V."/>
            <person name="Maurya A.K."/>
            <person name="Lian M.M."/>
            <person name="Swann J.B."/>
            <person name="Ohta Y."/>
            <person name="Flajnik M.F."/>
            <person name="Sutoh Y."/>
            <person name="Kasahara M."/>
            <person name="Hoon S."/>
            <person name="Gangu V."/>
            <person name="Roy S.W."/>
            <person name="Irimia M."/>
            <person name="Korzh V."/>
            <person name="Kondrychyn I."/>
            <person name="Lim Z.W."/>
            <person name="Tay B.H."/>
            <person name="Tohari S."/>
            <person name="Kong K.W."/>
            <person name="Ho S."/>
            <person name="Lorente-Galdos B."/>
            <person name="Quilez J."/>
            <person name="Marques-Bonet T."/>
            <person name="Raney B.J."/>
            <person name="Ingham P.W."/>
            <person name="Tay A."/>
            <person name="Hillier L.W."/>
            <person name="Minx P."/>
            <person name="Boehm T."/>
            <person name="Wilson R.K."/>
            <person name="Brenner S."/>
            <person name="Warren W.C."/>
        </authorList>
    </citation>
    <scope>NUCLEOTIDE SEQUENCE [LARGE SCALE GENOMIC DNA]</scope>
</reference>
<dbReference type="GeneTree" id="ENSGT00390000013574"/>
<feature type="binding site" evidence="17">
    <location>
        <position position="57"/>
    </location>
    <ligand>
        <name>FAD</name>
        <dbReference type="ChEBI" id="CHEBI:57692"/>
    </ligand>
</feature>
<name>A0A4W3GT86_CALMI</name>
<dbReference type="Proteomes" id="UP000314986">
    <property type="component" value="Unassembled WGS sequence"/>
</dbReference>
<evidence type="ECO:0000256" key="5">
    <source>
        <dbReference type="ARBA" id="ARBA00013219"/>
    </source>
</evidence>
<dbReference type="Ensembl" id="ENSCMIT00000006396.1">
    <property type="protein sequence ID" value="ENSCMIP00000006190.1"/>
    <property type="gene ID" value="ENSCMIG00000003454.1"/>
</dbReference>
<protein>
    <recommendedName>
        <fullName evidence="6 16">NADPH:adrenodoxin oxidoreductase, mitochondrial</fullName>
        <ecNumber evidence="5 16">1.18.1.6</ecNumber>
    </recommendedName>
</protein>
<evidence type="ECO:0000256" key="10">
    <source>
        <dbReference type="ARBA" id="ARBA00022857"/>
    </source>
</evidence>
<keyword evidence="11" id="KW-0809">Transit peptide</keyword>
<dbReference type="InterPro" id="IPR036188">
    <property type="entry name" value="FAD/NAD-bd_sf"/>
</dbReference>
<dbReference type="InParanoid" id="A0A4W3GT86"/>
<feature type="binding site" evidence="18">
    <location>
        <begin position="164"/>
        <end position="167"/>
    </location>
    <ligand>
        <name>NADP(+)</name>
        <dbReference type="ChEBI" id="CHEBI:58349"/>
    </ligand>
</feature>
<dbReference type="Gene3D" id="3.50.50.60">
    <property type="entry name" value="FAD/NAD(P)-binding domain"/>
    <property type="match status" value="1"/>
</dbReference>
<reference evidence="21" key="2">
    <citation type="journal article" date="2007" name="PLoS Biol.">
        <title>Survey sequencing and comparative analysis of the elephant shark (Callorhinchus milii) genome.</title>
        <authorList>
            <person name="Venkatesh B."/>
            <person name="Kirkness E.F."/>
            <person name="Loh Y.H."/>
            <person name="Halpern A.L."/>
            <person name="Lee A.P."/>
            <person name="Johnson J."/>
            <person name="Dandona N."/>
            <person name="Viswanathan L.D."/>
            <person name="Tay A."/>
            <person name="Venter J.C."/>
            <person name="Strausberg R.L."/>
            <person name="Brenner S."/>
        </authorList>
    </citation>
    <scope>NUCLEOTIDE SEQUENCE [LARGE SCALE GENOMIC DNA]</scope>
</reference>
<evidence type="ECO:0000256" key="17">
    <source>
        <dbReference type="PIRSR" id="PIRSR000362-1"/>
    </source>
</evidence>
<dbReference type="Gene3D" id="3.40.50.720">
    <property type="entry name" value="NAD(P)-binding Rossmann-like Domain"/>
    <property type="match status" value="1"/>
</dbReference>
<dbReference type="STRING" id="7868.ENSCMIP00000006190"/>
<evidence type="ECO:0000256" key="3">
    <source>
        <dbReference type="ARBA" id="ARBA00004731"/>
    </source>
</evidence>
<dbReference type="GO" id="GO:0005739">
    <property type="term" value="C:mitochondrion"/>
    <property type="evidence" value="ECO:0007669"/>
    <property type="project" value="UniProtKB-SubCell"/>
</dbReference>
<comment type="cofactor">
    <cofactor evidence="1 16 17">
        <name>FAD</name>
        <dbReference type="ChEBI" id="CHEBI:57692"/>
    </cofactor>
</comment>
<organism evidence="20 21">
    <name type="scientific">Callorhinchus milii</name>
    <name type="common">Ghost shark</name>
    <dbReference type="NCBI Taxonomy" id="7868"/>
    <lineage>
        <taxon>Eukaryota</taxon>
        <taxon>Metazoa</taxon>
        <taxon>Chordata</taxon>
        <taxon>Craniata</taxon>
        <taxon>Vertebrata</taxon>
        <taxon>Chondrichthyes</taxon>
        <taxon>Holocephali</taxon>
        <taxon>Chimaeriformes</taxon>
        <taxon>Callorhinchidae</taxon>
        <taxon>Callorhinchus</taxon>
    </lineage>
</organism>